<evidence type="ECO:0000256" key="1">
    <source>
        <dbReference type="SAM" id="MobiDB-lite"/>
    </source>
</evidence>
<reference evidence="2 3" key="1">
    <citation type="submission" date="2024-07" db="EMBL/GenBank/DDBJ databases">
        <title>Section-level genome sequencing and comparative genomics of Aspergillus sections Usti and Cavernicolus.</title>
        <authorList>
            <consortium name="Lawrence Berkeley National Laboratory"/>
            <person name="Nybo J.L."/>
            <person name="Vesth T.C."/>
            <person name="Theobald S."/>
            <person name="Frisvad J.C."/>
            <person name="Larsen T.O."/>
            <person name="Kjaerboelling I."/>
            <person name="Rothschild-Mancinelli K."/>
            <person name="Lyhne E.K."/>
            <person name="Kogle M.E."/>
            <person name="Barry K."/>
            <person name="Clum A."/>
            <person name="Na H."/>
            <person name="Ledsgaard L."/>
            <person name="Lin J."/>
            <person name="Lipzen A."/>
            <person name="Kuo A."/>
            <person name="Riley R."/>
            <person name="Mondo S."/>
            <person name="LaButti K."/>
            <person name="Haridas S."/>
            <person name="Pangalinan J."/>
            <person name="Salamov A.A."/>
            <person name="Simmons B.A."/>
            <person name="Magnuson J.K."/>
            <person name="Chen J."/>
            <person name="Drula E."/>
            <person name="Henrissat B."/>
            <person name="Wiebenga A."/>
            <person name="Lubbers R.J."/>
            <person name="Gomes A.C."/>
            <person name="Macurrencykelacurrency M.R."/>
            <person name="Stajich J."/>
            <person name="Grigoriev I.V."/>
            <person name="Mortensen U.H."/>
            <person name="De vries R.P."/>
            <person name="Baker S.E."/>
            <person name="Andersen M.R."/>
        </authorList>
    </citation>
    <scope>NUCLEOTIDE SEQUENCE [LARGE SCALE GENOMIC DNA]</scope>
    <source>
        <strain evidence="2 3">CBS 756.74</strain>
    </source>
</reference>
<evidence type="ECO:0000313" key="3">
    <source>
        <dbReference type="Proteomes" id="UP001610444"/>
    </source>
</evidence>
<sequence>MLLSSRPAVHDGEVQRGTRKHGLNIPKVPPRRRLGRLPDSKVWIRLFRPRKGNDARRLPRAWRNLHGPLAILSITVGSFR</sequence>
<proteinExistence type="predicted"/>
<comment type="caution">
    <text evidence="2">The sequence shown here is derived from an EMBL/GenBank/DDBJ whole genome shotgun (WGS) entry which is preliminary data.</text>
</comment>
<organism evidence="2 3">
    <name type="scientific">Aspergillus pseudodeflectus</name>
    <dbReference type="NCBI Taxonomy" id="176178"/>
    <lineage>
        <taxon>Eukaryota</taxon>
        <taxon>Fungi</taxon>
        <taxon>Dikarya</taxon>
        <taxon>Ascomycota</taxon>
        <taxon>Pezizomycotina</taxon>
        <taxon>Eurotiomycetes</taxon>
        <taxon>Eurotiomycetidae</taxon>
        <taxon>Eurotiales</taxon>
        <taxon>Aspergillaceae</taxon>
        <taxon>Aspergillus</taxon>
        <taxon>Aspergillus subgen. Nidulantes</taxon>
    </lineage>
</organism>
<dbReference type="Proteomes" id="UP001610444">
    <property type="component" value="Unassembled WGS sequence"/>
</dbReference>
<protein>
    <submittedName>
        <fullName evidence="2">Uncharacterized protein</fullName>
    </submittedName>
</protein>
<dbReference type="GeneID" id="98151470"/>
<evidence type="ECO:0000313" key="2">
    <source>
        <dbReference type="EMBL" id="KAL2861864.1"/>
    </source>
</evidence>
<keyword evidence="3" id="KW-1185">Reference proteome</keyword>
<feature type="region of interest" description="Disordered" evidence="1">
    <location>
        <begin position="1"/>
        <end position="31"/>
    </location>
</feature>
<dbReference type="EMBL" id="JBFXLR010000001">
    <property type="protein sequence ID" value="KAL2861864.1"/>
    <property type="molecule type" value="Genomic_DNA"/>
</dbReference>
<gene>
    <name evidence="2" type="ORF">BJX68DRAFT_13151</name>
</gene>
<accession>A0ABR4LBF5</accession>
<name>A0ABR4LBF5_9EURO</name>
<dbReference type="RefSeq" id="XP_070905954.1">
    <property type="nucleotide sequence ID" value="XM_071036306.1"/>
</dbReference>